<feature type="compositionally biased region" description="Pro residues" evidence="1">
    <location>
        <begin position="221"/>
        <end position="233"/>
    </location>
</feature>
<feature type="compositionally biased region" description="Polar residues" evidence="1">
    <location>
        <begin position="239"/>
        <end position="248"/>
    </location>
</feature>
<dbReference type="InterPro" id="IPR012434">
    <property type="entry name" value="DUF1631"/>
</dbReference>
<reference evidence="2 3" key="1">
    <citation type="submission" date="2020-04" db="EMBL/GenBank/DDBJ databases">
        <title>Draft genome of Leeia sp. IMCC25680.</title>
        <authorList>
            <person name="Song J."/>
            <person name="Cho J.-C."/>
        </authorList>
    </citation>
    <scope>NUCLEOTIDE SEQUENCE [LARGE SCALE GENOMIC DNA]</scope>
    <source>
        <strain evidence="2 3">IMCC25680</strain>
    </source>
</reference>
<accession>A0A847SE21</accession>
<dbReference type="AlphaFoldDB" id="A0A847SE21"/>
<evidence type="ECO:0000313" key="2">
    <source>
        <dbReference type="EMBL" id="NLR75539.1"/>
    </source>
</evidence>
<proteinExistence type="predicted"/>
<sequence>MTRQDCLNAASSAFLQTCTTLLPAMLEAAKDRLFERAEHATSMQLQGLLLDSRTVLSNESDALQDAIVLALQPLLERSLQTAFSSYRPSYADRLNQSLSLVSMQAVESEMRLDGICRQLREHAGEQLSDLTIRITVLFGQTHAIERENPFRPYLLAKGLANGVERMAWSRDISDVLIDQLALSLYPSAAQIYQATNQSLAEQGVPAELPLQVVQRPERAPRPTPAAPPMPDTPQGPDQLTSPSSNTPSPEAMLMQMVQRRSMPRPTGVPSSAMPTGEMLQSAQQSVGMQGSAPSSEQEGWGSWLIGPQQVGAMLRGLFQGEDSISAGDATPHPPLVATELESSLVQSISTLQQAATPDSQHMRDAHGQLRNLILENRSYLGSLTSHPQELMVIDLVSMLFELILRDGKVPTDVRTQLGRMQFLVLKQALTDPTLLTQKQHPARQLVNRIGSISLGLQQIDPSGERVTQEISHIVETLLQDDAPGTERFTRMLDQLESFISHVLNSQDEPVHQTLQALATADKRSARLGQIVLQLTDAIGELQISPLLWGFLSDTWARVIERAEQSDLLQSQVFRACVPRLLWSAEPKLTEEDRRQLTRALPALVNTLRSGMQFIGQPAAETDQLMRNFSGLHRQALQANPLQLPGLTLTAFEQRFHAFIHDNAPDAAPHSDAAEPHPLVRNEELSQVNASIEVLDSQHDAVRSIVNEYLYGSEPSVQFDKATEQSALERLRIGVAVEVNLDGRPQRAVLSWVDPDEPRMVIRIGDHPTPSVMTVKLFLQLIRIGRARFLEDRPLFERAVTLLLENADKVDRSRAA</sequence>
<evidence type="ECO:0000256" key="1">
    <source>
        <dbReference type="SAM" id="MobiDB-lite"/>
    </source>
</evidence>
<evidence type="ECO:0000313" key="3">
    <source>
        <dbReference type="Proteomes" id="UP000587991"/>
    </source>
</evidence>
<comment type="caution">
    <text evidence="2">The sequence shown here is derived from an EMBL/GenBank/DDBJ whole genome shotgun (WGS) entry which is preliminary data.</text>
</comment>
<dbReference type="Pfam" id="PF07793">
    <property type="entry name" value="DUF1631"/>
    <property type="match status" value="1"/>
</dbReference>
<dbReference type="EMBL" id="JABAIM010000002">
    <property type="protein sequence ID" value="NLR75539.1"/>
    <property type="molecule type" value="Genomic_DNA"/>
</dbReference>
<protein>
    <submittedName>
        <fullName evidence="2">DUF1631 domain-containing protein</fullName>
    </submittedName>
</protein>
<gene>
    <name evidence="2" type="ORF">HF682_10245</name>
</gene>
<dbReference type="RefSeq" id="WP_168877197.1">
    <property type="nucleotide sequence ID" value="NZ_JABAIM010000002.1"/>
</dbReference>
<name>A0A847SE21_9NEIS</name>
<keyword evidence="3" id="KW-1185">Reference proteome</keyword>
<dbReference type="Proteomes" id="UP000587991">
    <property type="component" value="Unassembled WGS sequence"/>
</dbReference>
<feature type="region of interest" description="Disordered" evidence="1">
    <location>
        <begin position="215"/>
        <end position="249"/>
    </location>
</feature>
<organism evidence="2 3">
    <name type="scientific">Leeia aquatica</name>
    <dbReference type="NCBI Taxonomy" id="2725557"/>
    <lineage>
        <taxon>Bacteria</taxon>
        <taxon>Pseudomonadati</taxon>
        <taxon>Pseudomonadota</taxon>
        <taxon>Betaproteobacteria</taxon>
        <taxon>Neisseriales</taxon>
        <taxon>Leeiaceae</taxon>
        <taxon>Leeia</taxon>
    </lineage>
</organism>